<comment type="caution">
    <text evidence="2">The sequence shown here is derived from an EMBL/GenBank/DDBJ whole genome shotgun (WGS) entry which is preliminary data.</text>
</comment>
<accession>A0AAV9H4P0</accession>
<reference evidence="2" key="1">
    <citation type="journal article" date="2023" name="Mol. Phylogenet. Evol.">
        <title>Genome-scale phylogeny and comparative genomics of the fungal order Sordariales.</title>
        <authorList>
            <person name="Hensen N."/>
            <person name="Bonometti L."/>
            <person name="Westerberg I."/>
            <person name="Brannstrom I.O."/>
            <person name="Guillou S."/>
            <person name="Cros-Aarteil S."/>
            <person name="Calhoun S."/>
            <person name="Haridas S."/>
            <person name="Kuo A."/>
            <person name="Mondo S."/>
            <person name="Pangilinan J."/>
            <person name="Riley R."/>
            <person name="LaButti K."/>
            <person name="Andreopoulos B."/>
            <person name="Lipzen A."/>
            <person name="Chen C."/>
            <person name="Yan M."/>
            <person name="Daum C."/>
            <person name="Ng V."/>
            <person name="Clum A."/>
            <person name="Steindorff A."/>
            <person name="Ohm R.A."/>
            <person name="Martin F."/>
            <person name="Silar P."/>
            <person name="Natvig D.O."/>
            <person name="Lalanne C."/>
            <person name="Gautier V."/>
            <person name="Ament-Velasquez S.L."/>
            <person name="Kruys A."/>
            <person name="Hutchinson M.I."/>
            <person name="Powell A.J."/>
            <person name="Barry K."/>
            <person name="Miller A.N."/>
            <person name="Grigoriev I.V."/>
            <person name="Debuchy R."/>
            <person name="Gladieux P."/>
            <person name="Hiltunen Thoren M."/>
            <person name="Johannesson H."/>
        </authorList>
    </citation>
    <scope>NUCLEOTIDE SEQUENCE</scope>
    <source>
        <strain evidence="2">PSN243</strain>
    </source>
</reference>
<feature type="transmembrane region" description="Helical" evidence="1">
    <location>
        <begin position="305"/>
        <end position="333"/>
    </location>
</feature>
<keyword evidence="1" id="KW-0812">Transmembrane</keyword>
<dbReference type="Proteomes" id="UP001321760">
    <property type="component" value="Unassembled WGS sequence"/>
</dbReference>
<keyword evidence="3" id="KW-1185">Reference proteome</keyword>
<keyword evidence="1" id="KW-0472">Membrane</keyword>
<proteinExistence type="predicted"/>
<evidence type="ECO:0000313" key="2">
    <source>
        <dbReference type="EMBL" id="KAK4454884.1"/>
    </source>
</evidence>
<dbReference type="AlphaFoldDB" id="A0AAV9H4P0"/>
<sequence>MTEYRRNKMADASSKAAQTLQHFWPDLAGKELQSDVYIQLLQFVKTKLKAIHENHGPEEPLSWGEWLVVVQEVVASAAKPRREIQESIRQKISAAEASDTAISRAINAAAGLWLTLDIRSPSHHLPLGSVLCWREEQSLSALVEQFFHANNTPSRKGKTATTQLNSNLTMSHLIVNYNFGIIWTHNLADHLTIDWDHKKVTVYEHKICLANHLRLQDQGVLPVDLTKEAIDTMNLLFPFDHTPTEALLRKHNVYFYGLGYYGRQRNLDVAKYPYWGSRIEELNRVLDEPPIGLHQLSLDRSQKNLLQFATFWIAAGVAVLTVITFALGVYAAIYTKKQYDLGVLQYELSLAQACEAEDAVKLPRFCS</sequence>
<reference evidence="2" key="2">
    <citation type="submission" date="2023-05" db="EMBL/GenBank/DDBJ databases">
        <authorList>
            <consortium name="Lawrence Berkeley National Laboratory"/>
            <person name="Steindorff A."/>
            <person name="Hensen N."/>
            <person name="Bonometti L."/>
            <person name="Westerberg I."/>
            <person name="Brannstrom I.O."/>
            <person name="Guillou S."/>
            <person name="Cros-Aarteil S."/>
            <person name="Calhoun S."/>
            <person name="Haridas S."/>
            <person name="Kuo A."/>
            <person name="Mondo S."/>
            <person name="Pangilinan J."/>
            <person name="Riley R."/>
            <person name="Labutti K."/>
            <person name="Andreopoulos B."/>
            <person name="Lipzen A."/>
            <person name="Chen C."/>
            <person name="Yanf M."/>
            <person name="Daum C."/>
            <person name="Ng V."/>
            <person name="Clum A."/>
            <person name="Ohm R."/>
            <person name="Martin F."/>
            <person name="Silar P."/>
            <person name="Natvig D."/>
            <person name="Lalanne C."/>
            <person name="Gautier V."/>
            <person name="Ament-Velasquez S.L."/>
            <person name="Kruys A."/>
            <person name="Hutchinson M.I."/>
            <person name="Powell A.J."/>
            <person name="Barry K."/>
            <person name="Miller A.N."/>
            <person name="Grigoriev I.V."/>
            <person name="Debuchy R."/>
            <person name="Gladieux P."/>
            <person name="Thoren M.H."/>
            <person name="Johannesson H."/>
        </authorList>
    </citation>
    <scope>NUCLEOTIDE SEQUENCE</scope>
    <source>
        <strain evidence="2">PSN243</strain>
    </source>
</reference>
<evidence type="ECO:0000313" key="3">
    <source>
        <dbReference type="Proteomes" id="UP001321760"/>
    </source>
</evidence>
<protein>
    <submittedName>
        <fullName evidence="2">Uncharacterized protein</fullName>
    </submittedName>
</protein>
<gene>
    <name evidence="2" type="ORF">QBC34DRAFT_391005</name>
</gene>
<dbReference type="EMBL" id="MU865915">
    <property type="protein sequence ID" value="KAK4454884.1"/>
    <property type="molecule type" value="Genomic_DNA"/>
</dbReference>
<keyword evidence="1" id="KW-1133">Transmembrane helix</keyword>
<name>A0AAV9H4P0_9PEZI</name>
<organism evidence="2 3">
    <name type="scientific">Podospora aff. communis PSN243</name>
    <dbReference type="NCBI Taxonomy" id="3040156"/>
    <lineage>
        <taxon>Eukaryota</taxon>
        <taxon>Fungi</taxon>
        <taxon>Dikarya</taxon>
        <taxon>Ascomycota</taxon>
        <taxon>Pezizomycotina</taxon>
        <taxon>Sordariomycetes</taxon>
        <taxon>Sordariomycetidae</taxon>
        <taxon>Sordariales</taxon>
        <taxon>Podosporaceae</taxon>
        <taxon>Podospora</taxon>
    </lineage>
</organism>
<evidence type="ECO:0000256" key="1">
    <source>
        <dbReference type="SAM" id="Phobius"/>
    </source>
</evidence>